<dbReference type="EMBL" id="CAXAMN010025339">
    <property type="protein sequence ID" value="CAK9094417.1"/>
    <property type="molecule type" value="Genomic_DNA"/>
</dbReference>
<comment type="similarity">
    <text evidence="2 8">Belongs to the calreticulin family.</text>
</comment>
<keyword evidence="4 8" id="KW-0256">Endoplasmic reticulum</keyword>
<feature type="compositionally biased region" description="Polar residues" evidence="9">
    <location>
        <begin position="902"/>
        <end position="920"/>
    </location>
</feature>
<gene>
    <name evidence="11" type="ORF">CCMP2556_LOCUS45033</name>
</gene>
<evidence type="ECO:0000256" key="2">
    <source>
        <dbReference type="ARBA" id="ARBA00010983"/>
    </source>
</evidence>
<comment type="caution">
    <text evidence="11">The sequence shown here is derived from an EMBL/GenBank/DDBJ whole genome shotgun (WGS) entry which is preliminary data.</text>
</comment>
<evidence type="ECO:0000256" key="5">
    <source>
        <dbReference type="ARBA" id="ARBA00022989"/>
    </source>
</evidence>
<feature type="compositionally biased region" description="Basic and acidic residues" evidence="9">
    <location>
        <begin position="718"/>
        <end position="730"/>
    </location>
</feature>
<evidence type="ECO:0000256" key="6">
    <source>
        <dbReference type="ARBA" id="ARBA00023136"/>
    </source>
</evidence>
<evidence type="ECO:0000313" key="11">
    <source>
        <dbReference type="EMBL" id="CAK9094417.1"/>
    </source>
</evidence>
<protein>
    <recommendedName>
        <fullName evidence="10">RED-like N-terminal domain-containing protein</fullName>
    </recommendedName>
</protein>
<feature type="region of interest" description="Disordered" evidence="9">
    <location>
        <begin position="777"/>
        <end position="926"/>
    </location>
</feature>
<feature type="compositionally biased region" description="Basic and acidic residues" evidence="9">
    <location>
        <begin position="781"/>
        <end position="797"/>
    </location>
</feature>
<dbReference type="PANTHER" id="PTHR11073:SF1">
    <property type="entry name" value="CALNEXIN 14D-RELATED"/>
    <property type="match status" value="1"/>
</dbReference>
<evidence type="ECO:0000256" key="9">
    <source>
        <dbReference type="SAM" id="MobiDB-lite"/>
    </source>
</evidence>
<evidence type="ECO:0000256" key="7">
    <source>
        <dbReference type="ARBA" id="ARBA00023186"/>
    </source>
</evidence>
<feature type="region of interest" description="Disordered" evidence="9">
    <location>
        <begin position="68"/>
        <end position="157"/>
    </location>
</feature>
<dbReference type="InterPro" id="IPR012916">
    <property type="entry name" value="RED_N"/>
</dbReference>
<evidence type="ECO:0000313" key="12">
    <source>
        <dbReference type="Proteomes" id="UP001642484"/>
    </source>
</evidence>
<dbReference type="Gene3D" id="2.10.250.10">
    <property type="entry name" value="Calreticulin/calnexin, P domain"/>
    <property type="match status" value="1"/>
</dbReference>
<dbReference type="Pfam" id="PF07808">
    <property type="entry name" value="RED_N"/>
    <property type="match status" value="1"/>
</dbReference>
<reference evidence="11 12" key="1">
    <citation type="submission" date="2024-02" db="EMBL/GenBank/DDBJ databases">
        <authorList>
            <person name="Chen Y."/>
            <person name="Shah S."/>
            <person name="Dougan E. K."/>
            <person name="Thang M."/>
            <person name="Chan C."/>
        </authorList>
    </citation>
    <scope>NUCLEOTIDE SEQUENCE [LARGE SCALE GENOMIC DNA]</scope>
</reference>
<dbReference type="InterPro" id="IPR009033">
    <property type="entry name" value="Calreticulin/calnexin_P_dom_sf"/>
</dbReference>
<feature type="compositionally biased region" description="Basic and acidic residues" evidence="9">
    <location>
        <begin position="846"/>
        <end position="863"/>
    </location>
</feature>
<evidence type="ECO:0000256" key="4">
    <source>
        <dbReference type="ARBA" id="ARBA00022824"/>
    </source>
</evidence>
<evidence type="ECO:0000256" key="8">
    <source>
        <dbReference type="RuleBase" id="RU362126"/>
    </source>
</evidence>
<organism evidence="11 12">
    <name type="scientific">Durusdinium trenchii</name>
    <dbReference type="NCBI Taxonomy" id="1381693"/>
    <lineage>
        <taxon>Eukaryota</taxon>
        <taxon>Sar</taxon>
        <taxon>Alveolata</taxon>
        <taxon>Dinophyceae</taxon>
        <taxon>Suessiales</taxon>
        <taxon>Symbiodiniaceae</taxon>
        <taxon>Durusdinium</taxon>
    </lineage>
</organism>
<feature type="compositionally biased region" description="Basic and acidic residues" evidence="9">
    <location>
        <begin position="683"/>
        <end position="707"/>
    </location>
</feature>
<comment type="subcellular location">
    <subcellularLocation>
        <location evidence="1">Endoplasmic reticulum membrane</location>
        <topology evidence="1">Single-pass membrane protein</topology>
    </subcellularLocation>
</comment>
<dbReference type="Proteomes" id="UP001642484">
    <property type="component" value="Unassembled WGS sequence"/>
</dbReference>
<accession>A0ABP0R5N3</accession>
<sequence>MFGPDRCGATNKVHFILQHKSPVTGLWEEKHLSTPPSVPSERRTHLYSLLIRPDNTVEVRIDGEKTFSGSLLQDMQPPVNPPQEIDDPTDSKPADWVDNAKMDDPESSKPDDWDEDAPFMIPDPSASMPSGWLEDEPLKMADPKSKRPDDWDDEEDGEWEAPVIENPKCTVGCGKWEAPKINNPAYKGKWYAPKIDNPAYIGEWKPRQIANPEYFVDESPYKIPTIDSIGIDIWTMDKGIIFDNIVVDKNPEKVVEFGEATFKPRSEIEVKQDKSASSESLFSQYLDWVFNNPVPVLITIVVLLISSLLLFCRSSGTPSPPKGPEGEQASPQRKKLREYGTKARSDSPSRKKTEDTKDGDTTSAPQDAASLHHELCNTARSARGKGGGKGKDEKAIARIARANKYKQKALEKELEEAENSKYRDRAADRRDLKAEYEKVAAEFENHGEVSVEQSKYLGGDLEHTHLVKGLDFALLNKVRAELNKQKKVEEIQKAKQQQRKPGEKKRTFENRIAKNVWLTVVDTLHPHHSTFKERVQRMGKAIAQGHRIRNAPSMFLPGRMAYEFDTELEMGKTDIPRIVYMSKEEIAPSERGKLTSGMLPETAVRVRNAMQKAAEERKKRKEKNLAAGTAYAAQKVEVSKFKARDSDNDIFSGAGSFDANEFVQKARAEQAAKQGPQSLQDAKAAKAEAKREKEKDKEKSKERDKAKAKASYFDDAGDEKYRQAPERQLDLDEIEVEESTLEPGQFHKPTGRFQASSKFKGARKNWVFKLGEQGLGYYEEVPPKKKVEAAPPQEKDPRKRKAAKSSGSGPQGMGNPGNDAYDELFPNAMMGGAMMTTHSDDSDEDEAKKKKDKKGADKKKVNEDTVTANKKSAAAEAKKRKMTENQQWQKIDNMIKKGKVSSMESMEQQASKKTGKTSHLATPAFF</sequence>
<dbReference type="PRINTS" id="PR00626">
    <property type="entry name" value="CALRETICULIN"/>
</dbReference>
<dbReference type="SUPFAM" id="SSF63887">
    <property type="entry name" value="P-domain of calnexin/calreticulin"/>
    <property type="match status" value="1"/>
</dbReference>
<dbReference type="InterPro" id="IPR001580">
    <property type="entry name" value="Calret/calnex"/>
</dbReference>
<evidence type="ECO:0000256" key="1">
    <source>
        <dbReference type="ARBA" id="ARBA00004389"/>
    </source>
</evidence>
<feature type="region of interest" description="Disordered" evidence="9">
    <location>
        <begin position="667"/>
        <end position="758"/>
    </location>
</feature>
<feature type="compositionally biased region" description="Basic and acidic residues" evidence="9">
    <location>
        <begin position="89"/>
        <end position="111"/>
    </location>
</feature>
<dbReference type="Pfam" id="PF00262">
    <property type="entry name" value="Calreticulin"/>
    <property type="match status" value="1"/>
</dbReference>
<keyword evidence="5" id="KW-1133">Transmembrane helix</keyword>
<dbReference type="InterPro" id="IPR013320">
    <property type="entry name" value="ConA-like_dom_sf"/>
</dbReference>
<dbReference type="Gene3D" id="2.60.120.200">
    <property type="match status" value="1"/>
</dbReference>
<feature type="region of interest" description="Disordered" evidence="9">
    <location>
        <begin position="316"/>
        <end position="370"/>
    </location>
</feature>
<keyword evidence="3" id="KW-0812">Transmembrane</keyword>
<proteinExistence type="inferred from homology"/>
<keyword evidence="12" id="KW-1185">Reference proteome</keyword>
<name>A0ABP0R5N3_9DINO</name>
<dbReference type="SUPFAM" id="SSF49899">
    <property type="entry name" value="Concanavalin A-like lectins/glucanases"/>
    <property type="match status" value="1"/>
</dbReference>
<feature type="domain" description="RED-like N-terminal" evidence="10">
    <location>
        <begin position="406"/>
        <end position="591"/>
    </location>
</feature>
<evidence type="ECO:0000259" key="10">
    <source>
        <dbReference type="Pfam" id="PF07808"/>
    </source>
</evidence>
<keyword evidence="6" id="KW-0472">Membrane</keyword>
<keyword evidence="7 8" id="KW-0143">Chaperone</keyword>
<evidence type="ECO:0000256" key="3">
    <source>
        <dbReference type="ARBA" id="ARBA00022692"/>
    </source>
</evidence>
<feature type="compositionally biased region" description="Basic and acidic residues" evidence="9">
    <location>
        <begin position="136"/>
        <end position="149"/>
    </location>
</feature>
<feature type="compositionally biased region" description="Acidic residues" evidence="9">
    <location>
        <begin position="731"/>
        <end position="740"/>
    </location>
</feature>
<feature type="compositionally biased region" description="Basic and acidic residues" evidence="9">
    <location>
        <begin position="337"/>
        <end position="360"/>
    </location>
</feature>
<dbReference type="PANTHER" id="PTHR11073">
    <property type="entry name" value="CALRETICULIN AND CALNEXIN"/>
    <property type="match status" value="1"/>
</dbReference>